<proteinExistence type="predicted"/>
<dbReference type="EMBL" id="JANPWB010000010">
    <property type="protein sequence ID" value="KAJ1138942.1"/>
    <property type="molecule type" value="Genomic_DNA"/>
</dbReference>
<evidence type="ECO:0000256" key="1">
    <source>
        <dbReference type="SAM" id="MobiDB-lite"/>
    </source>
</evidence>
<feature type="compositionally biased region" description="Polar residues" evidence="1">
    <location>
        <begin position="1"/>
        <end position="13"/>
    </location>
</feature>
<dbReference type="AlphaFoldDB" id="A0AAV7QEE6"/>
<evidence type="ECO:0000313" key="2">
    <source>
        <dbReference type="EMBL" id="KAJ1138942.1"/>
    </source>
</evidence>
<dbReference type="Proteomes" id="UP001066276">
    <property type="component" value="Chromosome 6"/>
</dbReference>
<comment type="caution">
    <text evidence="2">The sequence shown here is derived from an EMBL/GenBank/DDBJ whole genome shotgun (WGS) entry which is preliminary data.</text>
</comment>
<gene>
    <name evidence="2" type="ORF">NDU88_005321</name>
</gene>
<organism evidence="2 3">
    <name type="scientific">Pleurodeles waltl</name>
    <name type="common">Iberian ribbed newt</name>
    <dbReference type="NCBI Taxonomy" id="8319"/>
    <lineage>
        <taxon>Eukaryota</taxon>
        <taxon>Metazoa</taxon>
        <taxon>Chordata</taxon>
        <taxon>Craniata</taxon>
        <taxon>Vertebrata</taxon>
        <taxon>Euteleostomi</taxon>
        <taxon>Amphibia</taxon>
        <taxon>Batrachia</taxon>
        <taxon>Caudata</taxon>
        <taxon>Salamandroidea</taxon>
        <taxon>Salamandridae</taxon>
        <taxon>Pleurodelinae</taxon>
        <taxon>Pleurodeles</taxon>
    </lineage>
</organism>
<protein>
    <submittedName>
        <fullName evidence="2">Uncharacterized protein</fullName>
    </submittedName>
</protein>
<keyword evidence="3" id="KW-1185">Reference proteome</keyword>
<sequence length="99" mass="10923">MASVTKANRNSAAEESVGRSIYAKKMANPTPGTKMYEADMTRNVEEALMGVRGGKNTQMSFLIKIQLRYSGGHTTTSAAIQDRRPCPTVNTDAQELKWR</sequence>
<name>A0AAV7QEE6_PLEWA</name>
<feature type="region of interest" description="Disordered" evidence="1">
    <location>
        <begin position="1"/>
        <end position="35"/>
    </location>
</feature>
<evidence type="ECO:0000313" key="3">
    <source>
        <dbReference type="Proteomes" id="UP001066276"/>
    </source>
</evidence>
<reference evidence="2" key="1">
    <citation type="journal article" date="2022" name="bioRxiv">
        <title>Sequencing and chromosome-scale assembly of the giantPleurodeles waltlgenome.</title>
        <authorList>
            <person name="Brown T."/>
            <person name="Elewa A."/>
            <person name="Iarovenko S."/>
            <person name="Subramanian E."/>
            <person name="Araus A.J."/>
            <person name="Petzold A."/>
            <person name="Susuki M."/>
            <person name="Suzuki K.-i.T."/>
            <person name="Hayashi T."/>
            <person name="Toyoda A."/>
            <person name="Oliveira C."/>
            <person name="Osipova E."/>
            <person name="Leigh N.D."/>
            <person name="Simon A."/>
            <person name="Yun M.H."/>
        </authorList>
    </citation>
    <scope>NUCLEOTIDE SEQUENCE</scope>
    <source>
        <strain evidence="2">20211129_DDA</strain>
        <tissue evidence="2">Liver</tissue>
    </source>
</reference>
<feature type="region of interest" description="Disordered" evidence="1">
    <location>
        <begin position="76"/>
        <end position="99"/>
    </location>
</feature>
<accession>A0AAV7QEE6</accession>